<evidence type="ECO:0000313" key="4">
    <source>
        <dbReference type="Proteomes" id="UP000664164"/>
    </source>
</evidence>
<protein>
    <recommendedName>
        <fullName evidence="2">DUF6286 domain-containing protein</fullName>
    </recommendedName>
</protein>
<gene>
    <name evidence="3" type="ORF">J1902_13525</name>
</gene>
<feature type="transmembrane region" description="Helical" evidence="1">
    <location>
        <begin position="12"/>
        <end position="33"/>
    </location>
</feature>
<sequence>MRRILHRESYSSRAGAAGLAAGLVIVLCVYALLESAVRVVGQPPWLIDPGTAAQRIIALPQGIPPLLLGASGGVIAMVGLFFLLNAVFPGRRARHLLQDPRVAVVVDDEVIASALARRARTAAGVSQEQVMVVVSKRLVVVNVRPTSGVRVSGDAISAAVREELAQMSPWPMPEVRVNLATSGVIGA</sequence>
<dbReference type="AlphaFoldDB" id="A0A939KJS0"/>
<dbReference type="Pfam" id="PF19803">
    <property type="entry name" value="DUF6286"/>
    <property type="match status" value="1"/>
</dbReference>
<evidence type="ECO:0000256" key="1">
    <source>
        <dbReference type="SAM" id="Phobius"/>
    </source>
</evidence>
<feature type="domain" description="DUF6286" evidence="2">
    <location>
        <begin position="78"/>
        <end position="179"/>
    </location>
</feature>
<proteinExistence type="predicted"/>
<keyword evidence="1" id="KW-0812">Transmembrane</keyword>
<evidence type="ECO:0000313" key="3">
    <source>
        <dbReference type="EMBL" id="MBO1268977.1"/>
    </source>
</evidence>
<name>A0A939KJS0_9MICC</name>
<accession>A0A939KJS0</accession>
<dbReference type="EMBL" id="JAFNLL010000032">
    <property type="protein sequence ID" value="MBO1268977.1"/>
    <property type="molecule type" value="Genomic_DNA"/>
</dbReference>
<feature type="transmembrane region" description="Helical" evidence="1">
    <location>
        <begin position="66"/>
        <end position="88"/>
    </location>
</feature>
<dbReference type="Proteomes" id="UP000664164">
    <property type="component" value="Unassembled WGS sequence"/>
</dbReference>
<evidence type="ECO:0000259" key="2">
    <source>
        <dbReference type="Pfam" id="PF19803"/>
    </source>
</evidence>
<reference evidence="3" key="1">
    <citation type="submission" date="2021-03" db="EMBL/GenBank/DDBJ databases">
        <title>A new species, PO-11, isolated from a karst cave deposit.</title>
        <authorList>
            <person name="Zhaoxiaoyong W."/>
        </authorList>
    </citation>
    <scope>NUCLEOTIDE SEQUENCE</scope>
    <source>
        <strain evidence="3">PO-11</strain>
    </source>
</reference>
<organism evidence="3 4">
    <name type="scientific">Arthrobacter cavernae</name>
    <dbReference type="NCBI Taxonomy" id="2817681"/>
    <lineage>
        <taxon>Bacteria</taxon>
        <taxon>Bacillati</taxon>
        <taxon>Actinomycetota</taxon>
        <taxon>Actinomycetes</taxon>
        <taxon>Micrococcales</taxon>
        <taxon>Micrococcaceae</taxon>
        <taxon>Arthrobacter</taxon>
    </lineage>
</organism>
<dbReference type="InterPro" id="IPR046253">
    <property type="entry name" value="DUF6286"/>
</dbReference>
<dbReference type="RefSeq" id="WP_207616848.1">
    <property type="nucleotide sequence ID" value="NZ_JAFNLL010000032.1"/>
</dbReference>
<keyword evidence="4" id="KW-1185">Reference proteome</keyword>
<keyword evidence="1" id="KW-1133">Transmembrane helix</keyword>
<comment type="caution">
    <text evidence="3">The sequence shown here is derived from an EMBL/GenBank/DDBJ whole genome shotgun (WGS) entry which is preliminary data.</text>
</comment>
<keyword evidence="1" id="KW-0472">Membrane</keyword>